<dbReference type="Pfam" id="PF21959">
    <property type="entry name" value="DUF6923"/>
    <property type="match status" value="1"/>
</dbReference>
<organism evidence="6 7">
    <name type="scientific">Phenylobacterium koreense</name>
    <dbReference type="NCBI Taxonomy" id="266125"/>
    <lineage>
        <taxon>Bacteria</taxon>
        <taxon>Pseudomonadati</taxon>
        <taxon>Pseudomonadota</taxon>
        <taxon>Alphaproteobacteria</taxon>
        <taxon>Caulobacterales</taxon>
        <taxon>Caulobacteraceae</taxon>
        <taxon>Phenylobacterium</taxon>
    </lineage>
</organism>
<dbReference type="CDD" id="cd07185">
    <property type="entry name" value="OmpA_C-like"/>
    <property type="match status" value="1"/>
</dbReference>
<accession>A0ABV2EHN3</accession>
<dbReference type="NCBIfam" id="TIGR01451">
    <property type="entry name" value="B_ant_repeat"/>
    <property type="match status" value="5"/>
</dbReference>
<dbReference type="Gene3D" id="2.60.40.10">
    <property type="entry name" value="Immunoglobulins"/>
    <property type="match status" value="1"/>
</dbReference>
<dbReference type="InterPro" id="IPR054215">
    <property type="entry name" value="DUF6923"/>
</dbReference>
<comment type="caution">
    <text evidence="6">The sequence shown here is derived from an EMBL/GenBank/DDBJ whole genome shotgun (WGS) entry which is preliminary data.</text>
</comment>
<evidence type="ECO:0000256" key="2">
    <source>
        <dbReference type="ARBA" id="ARBA00023136"/>
    </source>
</evidence>
<dbReference type="RefSeq" id="WP_331929230.1">
    <property type="nucleotide sequence ID" value="NZ_JBEPLU010000001.1"/>
</dbReference>
<keyword evidence="4" id="KW-0732">Signal</keyword>
<dbReference type="InterPro" id="IPR013783">
    <property type="entry name" value="Ig-like_fold"/>
</dbReference>
<reference evidence="6 7" key="1">
    <citation type="submission" date="2024-06" db="EMBL/GenBank/DDBJ databases">
        <title>Genomic Encyclopedia of Type Strains, Phase IV (KMG-IV): sequencing the most valuable type-strain genomes for metagenomic binning, comparative biology and taxonomic classification.</title>
        <authorList>
            <person name="Goeker M."/>
        </authorList>
    </citation>
    <scope>NUCLEOTIDE SEQUENCE [LARGE SCALE GENOMIC DNA]</scope>
    <source>
        <strain evidence="6 7">DSM 17809</strain>
    </source>
</reference>
<dbReference type="Gene3D" id="3.30.1330.60">
    <property type="entry name" value="OmpA-like domain"/>
    <property type="match status" value="1"/>
</dbReference>
<dbReference type="EMBL" id="JBEPLU010000001">
    <property type="protein sequence ID" value="MET3526543.1"/>
    <property type="molecule type" value="Genomic_DNA"/>
</dbReference>
<evidence type="ECO:0000256" key="1">
    <source>
        <dbReference type="ARBA" id="ARBA00004370"/>
    </source>
</evidence>
<gene>
    <name evidence="6" type="ORF">ABID41_001638</name>
</gene>
<dbReference type="InterPro" id="IPR026466">
    <property type="entry name" value="Fim_isopep_form_D2_dom"/>
</dbReference>
<keyword evidence="7" id="KW-1185">Reference proteome</keyword>
<feature type="chain" id="PRO_5046514349" evidence="4">
    <location>
        <begin position="28"/>
        <end position="2679"/>
    </location>
</feature>
<evidence type="ECO:0000256" key="3">
    <source>
        <dbReference type="PROSITE-ProRule" id="PRU00473"/>
    </source>
</evidence>
<evidence type="ECO:0000259" key="5">
    <source>
        <dbReference type="PROSITE" id="PS51123"/>
    </source>
</evidence>
<dbReference type="Pfam" id="PF01345">
    <property type="entry name" value="DUF11"/>
    <property type="match status" value="8"/>
</dbReference>
<dbReference type="InterPro" id="IPR047589">
    <property type="entry name" value="DUF11_rpt"/>
</dbReference>
<sequence length="2679" mass="268803">MRSSLASFLVASLVVLQFLIFAPAARAQQTPFPNCSPQVYLAQNSPTQLFRVSTTTNPFTYPAVGPASGVTYNAIAYRPADNFIYGVNRQPGENIQLLRIGAGGGVQVMGDITGGNINARPGAPNSGEIGADGFYYLKFTDTNPVIYRVNIATRVATAITMSQGRASADLAWYNGLLYAHDNNVLYTINPSNGQVTVKGPSTQTFGGMVSASNGIFGVNNTGGFFQINPANGATTLISGSPVSGNNDAAKCFSSALQFGADLSITKTDNKTFYLPGTTATYSIVVRNNGPFGVQGALVNDPLPTGITAATWTCGAATGGGVCGTASGSGAIVNRSVNLPAGATVTFTMKLQIPAGRTGVLTNTATVTPPATALDSNMANNTATDSDAFVTVAKQLLSESGSIDGFAEPGENLTYRITLTNPTTVAATAFGVTDTLDPNTSFVSATVNGVSAGSNVTWSGLGVPAGGSLNLNVVVAVKSPLPAGLTQIRNIAKATGGVTPTCPSAQCVTTPVAPEVTYSKSTNATNAEIGDVISYTLSARVMHSATQAVVTLTDTLGAGLDFTAVTSAGAFTCNAGSPLTCTLPVGTAPGLYTLTYAATVNPSAAGAVTNAVVGTGATCSGTCNTSTTLVASDIIYSKSASTAGPVSPGDVITYTLTTTVKNAKTTGDTVLLTDTLGTGLDFTAVLSPGAYTVDDSGAPIVRFTLPAGTGPGVYPVTYTATVNDQASGTVANAVVGSGTDQPTCTTGCGTTTKVAEAGVTYQKSVSAPAATVKVGDVLTYTLTATIINSASTGALTLTDTLGDGLDFTAVTSAGAFTCNAASPLVCTLPAGRAPGAYSLTYTATVNASASGAVTNAVIGTGPDEPTCGASCTTSTPLEGAAATYHKSVSAPAAEVKAGDVLTYSLTATVAGSALTDDLILTDTLGAGLDFTAVTSEGAFTCEGGGPLVCTLPAGTAPGTYSLTYTASISASASGAVTNAVVGTGGGNPTCDATCNTSTTVTEPAVTFTKTANTAGPVQAGDVITYTVTTTVKNSVTTGDTVLLTDTLGAGLDFTAVTSAGAYTVDASGAPVVRFTLPAGTGPGTYPVTYTATVNAQAKTSVTNAVVGSGPDEPTCTICGTETPVDGPAVTYGKSVSAPGAEVEAGDVLTYTLTATVTKAPTTGVLTLTDTLGPGLDFTAVTSAGPFTCNAASPLVCTLPAGTAPGTYSLTYTATVNAAAEGAVTNAVVGTGTDGPTCETTCSTSTTVVEPDVHFAKTASTAGPVRVGDVITYTLTTTVANAKTTGDTVLLTDTLGTGLDFTAVTSAGAYTVDASTAPVVRFTLPAGTGPGTYAVVYTATVNDQAGNEVSNAVVGSGPDKPTCTNACGTTTPVGPGVTYKKSVSAAAVEIGDVVTYTLTATVANSPTTDVVALTDTLGAGLDFTAVTSAGAFTCNGASPLTCTLPAGTAPGVYSISYTATVNASATGSVTNAVVGSGVDGPTCDGTCNTTTILVAPDVVFAKTASTAGPVKASDVITYTLTTTVKNAKTTGDTVLLTDTLGAGLDFTAVTSAGAYTVDASGAPVVRFTLPAGTGPGVYPVTYTATVNDQASKTVANAVVGSGTDQPTCTTACGTETKVAEPVVGYRKTVSAPASVEVGDVLTYTLTETVADAPTTSVVTLTDTMGAGLDFVAVTSAGAFTCNGASPLVCTLPAGTAPGAYSLTYTAKVNASANGSVTNAVVGTGIDKPTCDGGCNTSNIVAAPSVTYSKKADVTGPVKPGDVITYTLTTTVANAKTTSDTVLLTDTLGVGLDFTAVTSAGAYGVDASGAPVVRFTLPAGAAPGTYAVSYTATVNAQAKDTVLNAVVASGPDKPTCAGACETSSIVAAPDVVYAKTASTAGPVKAGEVIAYTLTATVSDAATTDVVTLTDTLGAGLDFTAVTSAGAFTCNAASPLVCTLPAGAEPGAYSVTYTATVNGQASGTVDNAVVGTGVDNPHCVENCGTSTTVAAPVIRLSKTSDPAPGGTVRIGDTINYALVATVTDAATTEPLVLVDTPDRGLTITSLPAGCVAGGATVTCTLPAGTPVGVHRLAYSAMINENAGETVRNLVTGTGGGGASAPECVDCAVELTVDLMQIRLVKTAAVRQVKIGDLVRYTLSVENVGERDLVDGGVIDTPPAGFTYVEGSLRVVDGDNAATISGQRPVRFQGIDVQVGKTATLTYLMRVGAGVRGGVHTNQAQTVSVDERPVSNAATAQVELVGDPLIDDTLIFGTVFDDRDGDGWQDSAALSGLKVQGGFAPEAYVAGSTAIDRGEGMGGDPNASLPNGLKLGDLGARQSEADGAGSHRIVIRQKLSSPTFTDDFVLTSAQGVTVRMDAEGRTRIEKGGEAAKGLNQAEPRVERRIAQAEGGYVVDYVIENEGVDERGIPGVRIASVEGLIVETDQFGRYHLEGVPGGDAQRGRNFILKVDPATLPAGAVFTTDNPLLRRTTPGLPVRFDWGVKLPVALIEGRAEEVELDLGRVIFAPGSAEVDDRYRPVIDKMAETVRQHRGGQVVIDANGEEALARANAVRTALLAKVEPEAARNLTVVARAKADDPASMLVGVDEGGALLGTVLFDTDKSDIRPEFAPVLDKVAAWIVQQDGGVVTIVGHTDVRASFDYNTALGMRRARAVYDALAARVPPNIRARVRVESDPTPPANEQRR</sequence>
<evidence type="ECO:0000313" key="7">
    <source>
        <dbReference type="Proteomes" id="UP001549110"/>
    </source>
</evidence>
<feature type="domain" description="OmpA-like" evidence="5">
    <location>
        <begin position="2579"/>
        <end position="2679"/>
    </location>
</feature>
<keyword evidence="2 3" id="KW-0472">Membrane</keyword>
<dbReference type="Proteomes" id="UP001549110">
    <property type="component" value="Unassembled WGS sequence"/>
</dbReference>
<name>A0ABV2EHN3_9CAUL</name>
<evidence type="ECO:0000256" key="4">
    <source>
        <dbReference type="SAM" id="SignalP"/>
    </source>
</evidence>
<dbReference type="PANTHER" id="PTHR34819">
    <property type="entry name" value="LARGE CYSTEINE-RICH PERIPLASMIC PROTEIN OMCB"/>
    <property type="match status" value="1"/>
</dbReference>
<dbReference type="InterPro" id="IPR006665">
    <property type="entry name" value="OmpA-like"/>
</dbReference>
<dbReference type="InterPro" id="IPR006664">
    <property type="entry name" value="OMP_bac"/>
</dbReference>
<dbReference type="PANTHER" id="PTHR34819:SF3">
    <property type="entry name" value="CELL SURFACE PROTEIN"/>
    <property type="match status" value="1"/>
</dbReference>
<dbReference type="InterPro" id="IPR036737">
    <property type="entry name" value="OmpA-like_sf"/>
</dbReference>
<evidence type="ECO:0000313" key="6">
    <source>
        <dbReference type="EMBL" id="MET3526543.1"/>
    </source>
</evidence>
<comment type="subcellular location">
    <subcellularLocation>
        <location evidence="1">Membrane</location>
    </subcellularLocation>
</comment>
<dbReference type="Pfam" id="PF00691">
    <property type="entry name" value="OmpA"/>
    <property type="match status" value="1"/>
</dbReference>
<dbReference type="PRINTS" id="PR01021">
    <property type="entry name" value="OMPADOMAIN"/>
</dbReference>
<dbReference type="SUPFAM" id="SSF103088">
    <property type="entry name" value="OmpA-like"/>
    <property type="match status" value="2"/>
</dbReference>
<dbReference type="SUPFAM" id="SSF63825">
    <property type="entry name" value="YWTD domain"/>
    <property type="match status" value="1"/>
</dbReference>
<dbReference type="NCBIfam" id="TIGR04226">
    <property type="entry name" value="RrgB_K2N_iso_D2"/>
    <property type="match status" value="4"/>
</dbReference>
<dbReference type="Gene3D" id="2.60.40.740">
    <property type="match status" value="5"/>
</dbReference>
<dbReference type="InterPro" id="IPR001434">
    <property type="entry name" value="OmcB-like_DUF11"/>
</dbReference>
<proteinExistence type="predicted"/>
<protein>
    <submittedName>
        <fullName evidence="6">Repeat protein (TIGR01451 family)/fimbrial isopeptide formation D2 family protein</fullName>
    </submittedName>
</protein>
<dbReference type="InterPro" id="IPR051172">
    <property type="entry name" value="Chlamydia_OmcB"/>
</dbReference>
<dbReference type="PROSITE" id="PS51123">
    <property type="entry name" value="OMPA_2"/>
    <property type="match status" value="1"/>
</dbReference>
<feature type="signal peptide" evidence="4">
    <location>
        <begin position="1"/>
        <end position="27"/>
    </location>
</feature>